<evidence type="ECO:0000313" key="3">
    <source>
        <dbReference type="Proteomes" id="UP001306508"/>
    </source>
</evidence>
<feature type="region of interest" description="Disordered" evidence="1">
    <location>
        <begin position="262"/>
        <end position="302"/>
    </location>
</feature>
<feature type="compositionally biased region" description="Low complexity" evidence="1">
    <location>
        <begin position="418"/>
        <end position="445"/>
    </location>
</feature>
<comment type="caution">
    <text evidence="2">The sequence shown here is derived from an EMBL/GenBank/DDBJ whole genome shotgun (WGS) entry which is preliminary data.</text>
</comment>
<dbReference type="AlphaFoldDB" id="A0AAN7WMC0"/>
<name>A0AAN7WMC0_9SACH</name>
<feature type="compositionally biased region" description="Low complexity" evidence="1">
    <location>
        <begin position="389"/>
        <end position="403"/>
    </location>
</feature>
<dbReference type="Proteomes" id="UP001306508">
    <property type="component" value="Unassembled WGS sequence"/>
</dbReference>
<feature type="compositionally biased region" description="Low complexity" evidence="1">
    <location>
        <begin position="514"/>
        <end position="542"/>
    </location>
</feature>
<organism evidence="2 3">
    <name type="scientific">Arxiozyma heterogenica</name>
    <dbReference type="NCBI Taxonomy" id="278026"/>
    <lineage>
        <taxon>Eukaryota</taxon>
        <taxon>Fungi</taxon>
        <taxon>Dikarya</taxon>
        <taxon>Ascomycota</taxon>
        <taxon>Saccharomycotina</taxon>
        <taxon>Saccharomycetes</taxon>
        <taxon>Saccharomycetales</taxon>
        <taxon>Saccharomycetaceae</taxon>
        <taxon>Arxiozyma</taxon>
    </lineage>
</organism>
<accession>A0AAN7WMC0</accession>
<feature type="compositionally biased region" description="Polar residues" evidence="1">
    <location>
        <begin position="404"/>
        <end position="417"/>
    </location>
</feature>
<proteinExistence type="predicted"/>
<evidence type="ECO:0000256" key="1">
    <source>
        <dbReference type="SAM" id="MobiDB-lite"/>
    </source>
</evidence>
<feature type="compositionally biased region" description="Low complexity" evidence="1">
    <location>
        <begin position="331"/>
        <end position="356"/>
    </location>
</feature>
<protein>
    <submittedName>
        <fullName evidence="2">Uncharacterized protein</fullName>
    </submittedName>
</protein>
<gene>
    <name evidence="2" type="ORF">RI543_004303</name>
</gene>
<sequence length="655" mass="71707">MDNANILLPDIKEESLTNTVNIPNDIDYDMIVDSDQLSNPSDANNHGTINTTAQLTNPLNSTLLTSSTSVTPAATIIQNDTNTTTDVIISDSTAILLSSSPSLSSKVPVLNDDLELLPPLPNKDDLNVNMDHSTQHSHPNHLNSNVLDSTSISPIPIAQRSLVISPQQLLQQTEPAMKNDPISNVDIVESIKNEELNLSSALNMDLNDTTRLSHSSSLKSVLKNSTLTSQDTFIQNDDPQQQPYRPIINSITPIHLTNTHIQIPKSVSRSNSYRRIRDSSLSSTSTTSATSSPLSPIPTSNASSVIATKTNSPKFPLLRKASSTLLRRVSTKTSNNNTSTINIDSNNSSNVLSSNKPTGHNTATNPLFQSNTFEHDSSNTKNNIILPVSSTPSLSSSSSSLQSNNDKATSNPSIQKNRPSLRSRISSTTLSLTTSHSNTLQSQQSPLQRNGSILSRKSSLGSKMKLNITRIISDSNNNSNNTTAHHKISSKNHSSDITLPTHHKQTKIINGNTIITSRRSSSTDPSPSTISSFPSSYKKSSNNLSNTVSVDLQTFDSNQPIIITLDDNLPDITTISKESNVSKDILSKNGKDQISLKDYYSLLKDMSQREESHLKFVEEKFNQSGWFSNNELNQLKKKRVIINRLWKERLQESVI</sequence>
<feature type="region of interest" description="Disordered" evidence="1">
    <location>
        <begin position="472"/>
        <end position="542"/>
    </location>
</feature>
<dbReference type="EMBL" id="JAWIZZ010000053">
    <property type="protein sequence ID" value="KAK5778632.1"/>
    <property type="molecule type" value="Genomic_DNA"/>
</dbReference>
<feature type="compositionally biased region" description="Polar residues" evidence="1">
    <location>
        <begin position="357"/>
        <end position="372"/>
    </location>
</feature>
<keyword evidence="3" id="KW-1185">Reference proteome</keyword>
<feature type="compositionally biased region" description="Low complexity" evidence="1">
    <location>
        <begin position="279"/>
        <end position="300"/>
    </location>
</feature>
<feature type="compositionally biased region" description="Polar residues" evidence="1">
    <location>
        <begin position="446"/>
        <end position="459"/>
    </location>
</feature>
<feature type="region of interest" description="Disordered" evidence="1">
    <location>
        <begin position="329"/>
        <end position="459"/>
    </location>
</feature>
<feature type="compositionally biased region" description="Polar residues" evidence="1">
    <location>
        <begin position="262"/>
        <end position="273"/>
    </location>
</feature>
<feature type="compositionally biased region" description="Low complexity" evidence="1">
    <location>
        <begin position="472"/>
        <end position="483"/>
    </location>
</feature>
<evidence type="ECO:0000313" key="2">
    <source>
        <dbReference type="EMBL" id="KAK5778632.1"/>
    </source>
</evidence>
<reference evidence="3" key="1">
    <citation type="submission" date="2023-07" db="EMBL/GenBank/DDBJ databases">
        <title>A draft genome of Kazachstania heterogenica Y-27499.</title>
        <authorList>
            <person name="Donic C."/>
            <person name="Kralova J.S."/>
            <person name="Fidel L."/>
            <person name="Ben-Dor S."/>
            <person name="Jung S."/>
        </authorList>
    </citation>
    <scope>NUCLEOTIDE SEQUENCE [LARGE SCALE GENOMIC DNA]</scope>
    <source>
        <strain evidence="3">Y27499</strain>
    </source>
</reference>